<keyword evidence="3" id="KW-1185">Reference proteome</keyword>
<sequence length="569" mass="62064">MKRIKIYLAFVAMAAMLVTSCSKEDNGDGPDGPKGGDEMAALGFNALLQGFNKSVLTKQQTPGTQNNGLPECPEDSEEDLFVRVQLLTGATGDNVYEKDGDSHFDVPIIPQSDGTWLTGEGSNDELELPEGVYRLNYFGVYASGGDDNDDNDDTLLYLAPRDDDNYGPAQYQNFVDDALPSNPFSVNNGQKKYVDVQVLCYDEHFVNKYGYLFFDFEEVDILYLCLFGNVCDEETGRHTPAVFEFEVWNYSGDSTNPKGSPLFVAGNELKEGTDEYGTYEYAEPVCVQLPDAPGEIDTYYGEVYLLNSDGTRGDLIRFGMFDETGVRAQDYSVDGNGDSTSNYYHFREGNCSNQDDSDPCLFSAPVEYSNDFDGDDDKAFLPGITGIAGNYVDKTTATPSNTANSGTMQDEGTYGFFTSPSQVHSNWINLTGSGNMLIINGEDDEANTSPYFVISEEQICPDSEYFISFDIVNVLKNDNGGGNNNVDLAVRVNGTLIPGANIVAPYSSGSQSWMSVGLKLRADGNGDINCVFENAETAANGNDFAIDNIVISNDQNTLDGSEDVTIIQP</sequence>
<gene>
    <name evidence="2" type="ORF">SAMN05444483_103147</name>
</gene>
<evidence type="ECO:0000313" key="2">
    <source>
        <dbReference type="EMBL" id="SHF89661.1"/>
    </source>
</evidence>
<protein>
    <submittedName>
        <fullName evidence="2">Uncharacterized protein</fullName>
    </submittedName>
</protein>
<evidence type="ECO:0000256" key="1">
    <source>
        <dbReference type="SAM" id="SignalP"/>
    </source>
</evidence>
<feature type="signal peptide" evidence="1">
    <location>
        <begin position="1"/>
        <end position="23"/>
    </location>
</feature>
<dbReference type="PROSITE" id="PS51257">
    <property type="entry name" value="PROKAR_LIPOPROTEIN"/>
    <property type="match status" value="1"/>
</dbReference>
<dbReference type="Proteomes" id="UP000183945">
    <property type="component" value="Unassembled WGS sequence"/>
</dbReference>
<dbReference type="AlphaFoldDB" id="A0A1M5FEY5"/>
<evidence type="ECO:0000313" key="3">
    <source>
        <dbReference type="Proteomes" id="UP000183945"/>
    </source>
</evidence>
<proteinExistence type="predicted"/>
<organism evidence="2 3">
    <name type="scientific">Salegentibacter echinorum</name>
    <dbReference type="NCBI Taxonomy" id="1073325"/>
    <lineage>
        <taxon>Bacteria</taxon>
        <taxon>Pseudomonadati</taxon>
        <taxon>Bacteroidota</taxon>
        <taxon>Flavobacteriia</taxon>
        <taxon>Flavobacteriales</taxon>
        <taxon>Flavobacteriaceae</taxon>
        <taxon>Salegentibacter</taxon>
    </lineage>
</organism>
<reference evidence="3" key="1">
    <citation type="submission" date="2016-11" db="EMBL/GenBank/DDBJ databases">
        <authorList>
            <person name="Varghese N."/>
            <person name="Submissions S."/>
        </authorList>
    </citation>
    <scope>NUCLEOTIDE SEQUENCE [LARGE SCALE GENOMIC DNA]</scope>
    <source>
        <strain evidence="3">DSM 24579</strain>
    </source>
</reference>
<dbReference type="STRING" id="1073325.SAMN05444483_103147"/>
<keyword evidence="1" id="KW-0732">Signal</keyword>
<feature type="chain" id="PRO_5011979532" evidence="1">
    <location>
        <begin position="24"/>
        <end position="569"/>
    </location>
</feature>
<dbReference type="EMBL" id="FQVT01000003">
    <property type="protein sequence ID" value="SHF89661.1"/>
    <property type="molecule type" value="Genomic_DNA"/>
</dbReference>
<name>A0A1M5FEY5_SALEC</name>
<accession>A0A1M5FEY5</accession>